<evidence type="ECO:0000259" key="1">
    <source>
        <dbReference type="Pfam" id="PF01789"/>
    </source>
</evidence>
<dbReference type="GO" id="GO:0005509">
    <property type="term" value="F:calcium ion binding"/>
    <property type="evidence" value="ECO:0007669"/>
    <property type="project" value="InterPro"/>
</dbReference>
<dbReference type="Gene3D" id="3.40.1000.10">
    <property type="entry name" value="Mog1/PsbP, alpha/beta/alpha sandwich"/>
    <property type="match status" value="1"/>
</dbReference>
<dbReference type="EMBL" id="KK103501">
    <property type="protein sequence ID" value="KIY95452.1"/>
    <property type="molecule type" value="Genomic_DNA"/>
</dbReference>
<name>A0A0D2J6I9_9CHLO</name>
<dbReference type="KEGG" id="mng:MNEG_12511"/>
<dbReference type="GeneID" id="25729881"/>
<proteinExistence type="predicted"/>
<dbReference type="STRING" id="145388.A0A0D2J6I9"/>
<dbReference type="RefSeq" id="XP_013894472.1">
    <property type="nucleotide sequence ID" value="XM_014039018.1"/>
</dbReference>
<keyword evidence="3" id="KW-1185">Reference proteome</keyword>
<dbReference type="OrthoDB" id="506760at2759"/>
<dbReference type="SUPFAM" id="SSF55724">
    <property type="entry name" value="Mog1p/PsbP-like"/>
    <property type="match status" value="1"/>
</dbReference>
<dbReference type="GO" id="GO:0019898">
    <property type="term" value="C:extrinsic component of membrane"/>
    <property type="evidence" value="ECO:0007669"/>
    <property type="project" value="InterPro"/>
</dbReference>
<sequence length="165" mass="17910">MVVGSDDATTIINSVLSGYGLPTLKASAGYKVWDEFADEYTFETADKIAVEVLGIPEDGDLATAAVTAAVLPGGGRLTQDDLLTLPPKSDVKVTSLTLDGQEYTYLEFPSETITRSGYQIRRQNFAVAAVKRGKLYTIAASARGDQYSEAKRQLLQHVVESFRVR</sequence>
<gene>
    <name evidence="2" type="ORF">MNEG_12511</name>
</gene>
<reference evidence="2 3" key="1">
    <citation type="journal article" date="2013" name="BMC Genomics">
        <title>Reconstruction of the lipid metabolism for the microalga Monoraphidium neglectum from its genome sequence reveals characteristics suitable for biofuel production.</title>
        <authorList>
            <person name="Bogen C."/>
            <person name="Al-Dilaimi A."/>
            <person name="Albersmeier A."/>
            <person name="Wichmann J."/>
            <person name="Grundmann M."/>
            <person name="Rupp O."/>
            <person name="Lauersen K.J."/>
            <person name="Blifernez-Klassen O."/>
            <person name="Kalinowski J."/>
            <person name="Goesmann A."/>
            <person name="Mussgnug J.H."/>
            <person name="Kruse O."/>
        </authorList>
    </citation>
    <scope>NUCLEOTIDE SEQUENCE [LARGE SCALE GENOMIC DNA]</scope>
    <source>
        <strain evidence="2 3">SAG 48.87</strain>
    </source>
</reference>
<organism evidence="2 3">
    <name type="scientific">Monoraphidium neglectum</name>
    <dbReference type="NCBI Taxonomy" id="145388"/>
    <lineage>
        <taxon>Eukaryota</taxon>
        <taxon>Viridiplantae</taxon>
        <taxon>Chlorophyta</taxon>
        <taxon>core chlorophytes</taxon>
        <taxon>Chlorophyceae</taxon>
        <taxon>CS clade</taxon>
        <taxon>Sphaeropleales</taxon>
        <taxon>Selenastraceae</taxon>
        <taxon>Monoraphidium</taxon>
    </lineage>
</organism>
<evidence type="ECO:0000313" key="2">
    <source>
        <dbReference type="EMBL" id="KIY95452.1"/>
    </source>
</evidence>
<dbReference type="Proteomes" id="UP000054498">
    <property type="component" value="Unassembled WGS sequence"/>
</dbReference>
<dbReference type="InterPro" id="IPR002683">
    <property type="entry name" value="PsbP_C"/>
</dbReference>
<dbReference type="GO" id="GO:0015979">
    <property type="term" value="P:photosynthesis"/>
    <property type="evidence" value="ECO:0007669"/>
    <property type="project" value="InterPro"/>
</dbReference>
<dbReference type="AlphaFoldDB" id="A0A0D2J6I9"/>
<feature type="domain" description="PsbP C-terminal" evidence="1">
    <location>
        <begin position="95"/>
        <end position="164"/>
    </location>
</feature>
<dbReference type="Pfam" id="PF01789">
    <property type="entry name" value="PsbP"/>
    <property type="match status" value="1"/>
</dbReference>
<dbReference type="InterPro" id="IPR016123">
    <property type="entry name" value="Mog1/PsbP_a/b/a-sand"/>
</dbReference>
<evidence type="ECO:0000313" key="3">
    <source>
        <dbReference type="Proteomes" id="UP000054498"/>
    </source>
</evidence>
<protein>
    <recommendedName>
        <fullName evidence="1">PsbP C-terminal domain-containing protein</fullName>
    </recommendedName>
</protein>
<accession>A0A0D2J6I9</accession>
<dbReference type="GO" id="GO:0009654">
    <property type="term" value="C:photosystem II oxygen evolving complex"/>
    <property type="evidence" value="ECO:0007669"/>
    <property type="project" value="InterPro"/>
</dbReference>